<reference evidence="2 3" key="1">
    <citation type="submission" date="2020-08" db="EMBL/GenBank/DDBJ databases">
        <title>Lysobacter sp. II4 sp. nov., isolated from soil.</title>
        <authorList>
            <person name="Woo C.Y."/>
            <person name="Kim J."/>
        </authorList>
    </citation>
    <scope>NUCLEOTIDE SEQUENCE [LARGE SCALE GENOMIC DNA]</scope>
    <source>
        <strain evidence="2 3">II4</strain>
    </source>
</reference>
<dbReference type="EMBL" id="CP060820">
    <property type="protein sequence ID" value="QNP41390.1"/>
    <property type="molecule type" value="Genomic_DNA"/>
</dbReference>
<dbReference type="InterPro" id="IPR036388">
    <property type="entry name" value="WH-like_DNA-bd_sf"/>
</dbReference>
<protein>
    <submittedName>
        <fullName evidence="2">Helix-turn-helix transcriptional regulator</fullName>
    </submittedName>
</protein>
<dbReference type="SUPFAM" id="SSF46894">
    <property type="entry name" value="C-terminal effector domain of the bipartite response regulators"/>
    <property type="match status" value="1"/>
</dbReference>
<dbReference type="AlphaFoldDB" id="A0A7H0FZC4"/>
<proteinExistence type="predicted"/>
<name>A0A7H0FZC4_9GAMM</name>
<evidence type="ECO:0000313" key="3">
    <source>
        <dbReference type="Proteomes" id="UP000516018"/>
    </source>
</evidence>
<dbReference type="GO" id="GO:0003677">
    <property type="term" value="F:DNA binding"/>
    <property type="evidence" value="ECO:0007669"/>
    <property type="project" value="InterPro"/>
</dbReference>
<feature type="domain" description="HTH luxR-type" evidence="1">
    <location>
        <begin position="156"/>
        <end position="213"/>
    </location>
</feature>
<accession>A0A7H0FZC4</accession>
<sequence>MNDKATGPTDERRLRRERDPDQLRWIAQARCLAAALDLLAQPIVLLLPGEPLRVWHANAAARHRFSSHPELRLRDGTLMASPTTTPALTAALARVLELGPGHPCEVRVASAGESLVATVQALDFGAAADLPVREVVMLELHQPASVERGLHRLCSEFHLTRKEAEAAVGLYSMGSIDELARCTGRSVHTVRTQLKAAMHKTATHTQAGLVALVANRLAP</sequence>
<dbReference type="RefSeq" id="WP_187712826.1">
    <property type="nucleotide sequence ID" value="NZ_CP060820.1"/>
</dbReference>
<evidence type="ECO:0000313" key="2">
    <source>
        <dbReference type="EMBL" id="QNP41390.1"/>
    </source>
</evidence>
<keyword evidence="3" id="KW-1185">Reference proteome</keyword>
<dbReference type="GO" id="GO:0006355">
    <property type="term" value="P:regulation of DNA-templated transcription"/>
    <property type="evidence" value="ECO:0007669"/>
    <property type="project" value="InterPro"/>
</dbReference>
<dbReference type="InterPro" id="IPR016032">
    <property type="entry name" value="Sig_transdc_resp-reg_C-effctor"/>
</dbReference>
<dbReference type="InterPro" id="IPR000792">
    <property type="entry name" value="Tscrpt_reg_LuxR_C"/>
</dbReference>
<dbReference type="KEGG" id="lsx:H8B22_03980"/>
<organism evidence="2 3">
    <name type="scientific">Agrilutibacter terrestris</name>
    <dbReference type="NCBI Taxonomy" id="2865112"/>
    <lineage>
        <taxon>Bacteria</taxon>
        <taxon>Pseudomonadati</taxon>
        <taxon>Pseudomonadota</taxon>
        <taxon>Gammaproteobacteria</taxon>
        <taxon>Lysobacterales</taxon>
        <taxon>Lysobacteraceae</taxon>
        <taxon>Agrilutibacter</taxon>
    </lineage>
</organism>
<dbReference type="Proteomes" id="UP000516018">
    <property type="component" value="Chromosome"/>
</dbReference>
<dbReference type="Gene3D" id="1.10.10.10">
    <property type="entry name" value="Winged helix-like DNA-binding domain superfamily/Winged helix DNA-binding domain"/>
    <property type="match status" value="1"/>
</dbReference>
<gene>
    <name evidence="2" type="ORF">H8B22_03980</name>
</gene>
<dbReference type="SMART" id="SM00421">
    <property type="entry name" value="HTH_LUXR"/>
    <property type="match status" value="1"/>
</dbReference>
<evidence type="ECO:0000259" key="1">
    <source>
        <dbReference type="SMART" id="SM00421"/>
    </source>
</evidence>